<keyword evidence="1" id="KW-0732">Signal</keyword>
<sequence length="255" mass="28780">MRSNISFLLLLFTLPGCLKAVAQPSHYTVANAHAHNDYQHSIPFSLAYNNGFGSIEADIFTLNGNLYIAHNKEDIVDGRTLNALYLQPLLSELKKNKSRQIRLLIDLKGDYKVTLPILQQQLTPLNHYLRTLEQPGQVTIVISGNQPPPSEFSTYPSFFFFDASHVKGFTLKQWQRVGLVSMPFTRFAKWDGLTPLPASDQQKIRAVIDSVHSAHRTIRFWAAPDTPLSWKTQMQLGADVIGTDKIEELTGFLKE</sequence>
<keyword evidence="3" id="KW-1185">Reference proteome</keyword>
<dbReference type="RefSeq" id="WP_160845294.1">
    <property type="nucleotide sequence ID" value="NZ_WVHT01000006.1"/>
</dbReference>
<feature type="chain" id="PRO_5029663110" evidence="1">
    <location>
        <begin position="23"/>
        <end position="255"/>
    </location>
</feature>
<evidence type="ECO:0000256" key="1">
    <source>
        <dbReference type="SAM" id="SignalP"/>
    </source>
</evidence>
<dbReference type="GO" id="GO:0006629">
    <property type="term" value="P:lipid metabolic process"/>
    <property type="evidence" value="ECO:0007669"/>
    <property type="project" value="InterPro"/>
</dbReference>
<dbReference type="SUPFAM" id="SSF51695">
    <property type="entry name" value="PLC-like phosphodiesterases"/>
    <property type="match status" value="1"/>
</dbReference>
<protein>
    <submittedName>
        <fullName evidence="2">Alkaline phosphatase</fullName>
    </submittedName>
</protein>
<dbReference type="EMBL" id="WVHT01000006">
    <property type="protein sequence ID" value="MXV52118.1"/>
    <property type="molecule type" value="Genomic_DNA"/>
</dbReference>
<evidence type="ECO:0000313" key="2">
    <source>
        <dbReference type="EMBL" id="MXV52118.1"/>
    </source>
</evidence>
<proteinExistence type="predicted"/>
<reference evidence="2 3" key="1">
    <citation type="submission" date="2019-11" db="EMBL/GenBank/DDBJ databases">
        <title>Pedobacter sp. HMF7647 Genome sequencing and assembly.</title>
        <authorList>
            <person name="Kang H."/>
            <person name="Kim H."/>
            <person name="Joh K."/>
        </authorList>
    </citation>
    <scope>NUCLEOTIDE SEQUENCE [LARGE SCALE GENOMIC DNA]</scope>
    <source>
        <strain evidence="2 3">HMF7647</strain>
    </source>
</reference>
<gene>
    <name evidence="2" type="ORF">GS399_14160</name>
</gene>
<evidence type="ECO:0000313" key="3">
    <source>
        <dbReference type="Proteomes" id="UP000466586"/>
    </source>
</evidence>
<dbReference type="AlphaFoldDB" id="A0A7K1YDK5"/>
<organism evidence="2 3">
    <name type="scientific">Hufsiella arboris</name>
    <dbReference type="NCBI Taxonomy" id="2695275"/>
    <lineage>
        <taxon>Bacteria</taxon>
        <taxon>Pseudomonadati</taxon>
        <taxon>Bacteroidota</taxon>
        <taxon>Sphingobacteriia</taxon>
        <taxon>Sphingobacteriales</taxon>
        <taxon>Sphingobacteriaceae</taxon>
        <taxon>Hufsiella</taxon>
    </lineage>
</organism>
<accession>A0A7K1YDK5</accession>
<comment type="caution">
    <text evidence="2">The sequence shown here is derived from an EMBL/GenBank/DDBJ whole genome shotgun (WGS) entry which is preliminary data.</text>
</comment>
<dbReference type="InterPro" id="IPR017946">
    <property type="entry name" value="PLC-like_Pdiesterase_TIM-brl"/>
</dbReference>
<dbReference type="GO" id="GO:0008081">
    <property type="term" value="F:phosphoric diester hydrolase activity"/>
    <property type="evidence" value="ECO:0007669"/>
    <property type="project" value="InterPro"/>
</dbReference>
<dbReference type="Proteomes" id="UP000466586">
    <property type="component" value="Unassembled WGS sequence"/>
</dbReference>
<name>A0A7K1YDK5_9SPHI</name>
<feature type="signal peptide" evidence="1">
    <location>
        <begin position="1"/>
        <end position="22"/>
    </location>
</feature>